<dbReference type="InterPro" id="IPR036236">
    <property type="entry name" value="Znf_C2H2_sf"/>
</dbReference>
<keyword evidence="4 6" id="KW-0862">Zinc</keyword>
<keyword evidence="1 6" id="KW-0479">Metal-binding</keyword>
<evidence type="ECO:0000256" key="5">
    <source>
        <dbReference type="PROSITE-ProRule" id="PRU00042"/>
    </source>
</evidence>
<name>A0A8B8IVP5_VANTA</name>
<keyword evidence="2" id="KW-0677">Repeat</keyword>
<feature type="binding site" evidence="6">
    <location>
        <position position="46"/>
    </location>
    <ligand>
        <name>Zn(2+)</name>
        <dbReference type="ChEBI" id="CHEBI:29105"/>
    </ligand>
</feature>
<feature type="domain" description="C2H2-type" evidence="8">
    <location>
        <begin position="274"/>
        <end position="301"/>
    </location>
</feature>
<feature type="compositionally biased region" description="Low complexity" evidence="7">
    <location>
        <begin position="402"/>
        <end position="420"/>
    </location>
</feature>
<feature type="domain" description="ZAD" evidence="9">
    <location>
        <begin position="2"/>
        <end position="73"/>
    </location>
</feature>
<protein>
    <submittedName>
        <fullName evidence="11">Zinc finger protein 668-like isoform X2</fullName>
    </submittedName>
</protein>
<feature type="domain" description="C2H2-type" evidence="8">
    <location>
        <begin position="159"/>
        <end position="181"/>
    </location>
</feature>
<feature type="domain" description="C2H2-type" evidence="8">
    <location>
        <begin position="215"/>
        <end position="243"/>
    </location>
</feature>
<keyword evidence="3 5" id="KW-0863">Zinc-finger</keyword>
<dbReference type="PANTHER" id="PTHR19818:SF139">
    <property type="entry name" value="PAIR-RULE PROTEIN ODD-PAIRED"/>
    <property type="match status" value="1"/>
</dbReference>
<evidence type="ECO:0000256" key="2">
    <source>
        <dbReference type="ARBA" id="ARBA00022737"/>
    </source>
</evidence>
<organism evidence="10 11">
    <name type="scientific">Vanessa tameamea</name>
    <name type="common">Kamehameha butterfly</name>
    <dbReference type="NCBI Taxonomy" id="334116"/>
    <lineage>
        <taxon>Eukaryota</taxon>
        <taxon>Metazoa</taxon>
        <taxon>Ecdysozoa</taxon>
        <taxon>Arthropoda</taxon>
        <taxon>Hexapoda</taxon>
        <taxon>Insecta</taxon>
        <taxon>Pterygota</taxon>
        <taxon>Neoptera</taxon>
        <taxon>Endopterygota</taxon>
        <taxon>Lepidoptera</taxon>
        <taxon>Glossata</taxon>
        <taxon>Ditrysia</taxon>
        <taxon>Papilionoidea</taxon>
        <taxon>Nymphalidae</taxon>
        <taxon>Nymphalinae</taxon>
        <taxon>Vanessa</taxon>
    </lineage>
</organism>
<dbReference type="SMART" id="SM00868">
    <property type="entry name" value="zf-AD"/>
    <property type="match status" value="2"/>
</dbReference>
<dbReference type="PROSITE" id="PS51915">
    <property type="entry name" value="ZAD"/>
    <property type="match status" value="1"/>
</dbReference>
<feature type="binding site" evidence="6">
    <location>
        <position position="7"/>
    </location>
    <ligand>
        <name>Zn(2+)</name>
        <dbReference type="ChEBI" id="CHEBI:29105"/>
    </ligand>
</feature>
<evidence type="ECO:0000313" key="11">
    <source>
        <dbReference type="RefSeq" id="XP_026500637.2"/>
    </source>
</evidence>
<dbReference type="AlphaFoldDB" id="A0A8B8IVP5"/>
<dbReference type="SUPFAM" id="SSF57667">
    <property type="entry name" value="beta-beta-alpha zinc fingers"/>
    <property type="match status" value="3"/>
</dbReference>
<evidence type="ECO:0000259" key="9">
    <source>
        <dbReference type="PROSITE" id="PS51915"/>
    </source>
</evidence>
<dbReference type="PROSITE" id="PS50157">
    <property type="entry name" value="ZINC_FINGER_C2H2_2"/>
    <property type="match status" value="4"/>
</dbReference>
<proteinExistence type="predicted"/>
<feature type="region of interest" description="Disordered" evidence="7">
    <location>
        <begin position="402"/>
        <end position="429"/>
    </location>
</feature>
<dbReference type="Gene3D" id="3.30.160.60">
    <property type="entry name" value="Classic Zinc Finger"/>
    <property type="match status" value="4"/>
</dbReference>
<dbReference type="Proteomes" id="UP001652626">
    <property type="component" value="Chromosome 10"/>
</dbReference>
<evidence type="ECO:0000256" key="4">
    <source>
        <dbReference type="ARBA" id="ARBA00022833"/>
    </source>
</evidence>
<dbReference type="GO" id="GO:0005634">
    <property type="term" value="C:nucleus"/>
    <property type="evidence" value="ECO:0007669"/>
    <property type="project" value="InterPro"/>
</dbReference>
<gene>
    <name evidence="11" type="primary">LOC113404084</name>
</gene>
<dbReference type="SUPFAM" id="SSF57716">
    <property type="entry name" value="Glucocorticoid receptor-like (DNA-binding domain)"/>
    <property type="match status" value="1"/>
</dbReference>
<dbReference type="Pfam" id="PF13894">
    <property type="entry name" value="zf-C2H2_4"/>
    <property type="match status" value="1"/>
</dbReference>
<accession>A0A8B8IVP5</accession>
<evidence type="ECO:0000256" key="7">
    <source>
        <dbReference type="SAM" id="MobiDB-lite"/>
    </source>
</evidence>
<feature type="binding site" evidence="6">
    <location>
        <position position="49"/>
    </location>
    <ligand>
        <name>Zn(2+)</name>
        <dbReference type="ChEBI" id="CHEBI:29105"/>
    </ligand>
</feature>
<sequence length="466" mass="54179">MMKCKICLRSSENLKMTHFNEKYVSHFNLLTDLKIQLCDVKRQQMCEYCLEMLNLFVDFRNKCIQAHSAFQDKYIFEEKMKIENEYKNVIDERNYITEDNIKIETNVNHDICSDDEHPRDLIDLEDHPVNDLLEAVIKSETIQANFSKQKKEVIVAPSFRCGLCTKQFADRSILLNHLDIHRIKYDKICSLCLERFSDWQQLLSHRLKHLQWKDKTCHLCDKRFQSSIYLEHHYKNAHSPDEKTQLRCVQCYKIYKTPRQLRKHIWGCHSNKKFMCDYCSKEFTSKQQIRIHMVVHLENKPFACDLCEFSCKFIGNLKSHKLRRHTPKRVYCNKCNRVFGNQLVHDNHKCVQKLLVCSTCGKTFQGSRQRSSPDTCRATRRRAGTAASAAPPCTRRATPCARTATGTTGCAPSAASTVPRPSTPPPCSSSIAARTQVLNHTSVEYVKRLSLEITISKYTCEFTANT</sequence>
<evidence type="ECO:0000256" key="1">
    <source>
        <dbReference type="ARBA" id="ARBA00022723"/>
    </source>
</evidence>
<evidence type="ECO:0000313" key="10">
    <source>
        <dbReference type="Proteomes" id="UP001652626"/>
    </source>
</evidence>
<dbReference type="InterPro" id="IPR050329">
    <property type="entry name" value="GLI_C2H2-zinc-finger"/>
</dbReference>
<feature type="binding site" evidence="6">
    <location>
        <position position="4"/>
    </location>
    <ligand>
        <name>Zn(2+)</name>
        <dbReference type="ChEBI" id="CHEBI:29105"/>
    </ligand>
</feature>
<feature type="domain" description="C2H2-type" evidence="8">
    <location>
        <begin position="246"/>
        <end position="274"/>
    </location>
</feature>
<dbReference type="GO" id="GO:0008270">
    <property type="term" value="F:zinc ion binding"/>
    <property type="evidence" value="ECO:0007669"/>
    <property type="project" value="UniProtKB-UniRule"/>
</dbReference>
<dbReference type="PANTHER" id="PTHR19818">
    <property type="entry name" value="ZINC FINGER PROTEIN ZIC AND GLI"/>
    <property type="match status" value="1"/>
</dbReference>
<evidence type="ECO:0000259" key="8">
    <source>
        <dbReference type="PROSITE" id="PS50157"/>
    </source>
</evidence>
<dbReference type="Pfam" id="PF07776">
    <property type="entry name" value="zf-AD"/>
    <property type="match status" value="1"/>
</dbReference>
<dbReference type="InterPro" id="IPR013087">
    <property type="entry name" value="Znf_C2H2_type"/>
</dbReference>
<dbReference type="GeneID" id="113404084"/>
<dbReference type="RefSeq" id="XP_026500637.2">
    <property type="nucleotide sequence ID" value="XM_026644852.2"/>
</dbReference>
<dbReference type="SMART" id="SM00355">
    <property type="entry name" value="ZnF_C2H2"/>
    <property type="match status" value="6"/>
</dbReference>
<reference evidence="11" key="1">
    <citation type="submission" date="2025-08" db="UniProtKB">
        <authorList>
            <consortium name="RefSeq"/>
        </authorList>
    </citation>
    <scope>IDENTIFICATION</scope>
    <source>
        <tissue evidence="11">Whole body</tissue>
    </source>
</reference>
<dbReference type="GO" id="GO:0000977">
    <property type="term" value="F:RNA polymerase II transcription regulatory region sequence-specific DNA binding"/>
    <property type="evidence" value="ECO:0007669"/>
    <property type="project" value="TreeGrafter"/>
</dbReference>
<evidence type="ECO:0000256" key="3">
    <source>
        <dbReference type="ARBA" id="ARBA00022771"/>
    </source>
</evidence>
<dbReference type="GO" id="GO:0000981">
    <property type="term" value="F:DNA-binding transcription factor activity, RNA polymerase II-specific"/>
    <property type="evidence" value="ECO:0007669"/>
    <property type="project" value="TreeGrafter"/>
</dbReference>
<evidence type="ECO:0000256" key="6">
    <source>
        <dbReference type="PROSITE-ProRule" id="PRU01263"/>
    </source>
</evidence>
<dbReference type="PROSITE" id="PS00028">
    <property type="entry name" value="ZINC_FINGER_C2H2_1"/>
    <property type="match status" value="6"/>
</dbReference>
<dbReference type="InterPro" id="IPR012934">
    <property type="entry name" value="Znf_AD"/>
</dbReference>
<keyword evidence="10" id="KW-1185">Reference proteome</keyword>